<feature type="signal peptide" evidence="1">
    <location>
        <begin position="1"/>
        <end position="27"/>
    </location>
</feature>
<keyword evidence="1" id="KW-0732">Signal</keyword>
<comment type="caution">
    <text evidence="2">The sequence shown here is derived from an EMBL/GenBank/DDBJ whole genome shotgun (WGS) entry which is preliminary data.</text>
</comment>
<gene>
    <name evidence="2" type="ORF">BBP83_06295</name>
</gene>
<dbReference type="EMBL" id="MBDL01000009">
    <property type="protein sequence ID" value="ODA13368.1"/>
    <property type="molecule type" value="Genomic_DNA"/>
</dbReference>
<evidence type="ECO:0000256" key="1">
    <source>
        <dbReference type="SAM" id="SignalP"/>
    </source>
</evidence>
<protein>
    <submittedName>
        <fullName evidence="2">Uncharacterized protein</fullName>
    </submittedName>
</protein>
<dbReference type="RefSeq" id="WP_068887656.1">
    <property type="nucleotide sequence ID" value="NZ_CBCRUU010000006.1"/>
</dbReference>
<dbReference type="Proteomes" id="UP000186553">
    <property type="component" value="Unassembled WGS sequence"/>
</dbReference>
<reference evidence="2 3" key="1">
    <citation type="submission" date="2016-07" db="EMBL/GenBank/DDBJ databases">
        <title>Acinetobacter sp. ANC 4603.</title>
        <authorList>
            <person name="Radolfova-Krizova L."/>
            <person name="Nemec A."/>
        </authorList>
    </citation>
    <scope>NUCLEOTIDE SEQUENCE [LARGE SCALE GENOMIC DNA]</scope>
    <source>
        <strain evidence="2 3">ANC 4603</strain>
    </source>
</reference>
<dbReference type="OrthoDB" id="6705556at2"/>
<evidence type="ECO:0000313" key="2">
    <source>
        <dbReference type="EMBL" id="ODA13368.1"/>
    </source>
</evidence>
<proteinExistence type="predicted"/>
<feature type="chain" id="PRO_5008671729" evidence="1">
    <location>
        <begin position="28"/>
        <end position="130"/>
    </location>
</feature>
<dbReference type="AlphaFoldDB" id="A0A1C3CXG8"/>
<accession>A0A1C3CXG8</accession>
<sequence length="130" mass="13563">MLFTKKISIIATSIATTILLSACASNAPTQSLAIQKPNNQYEVTAVGKTSLTAKNNAIMAANNTCGKNATPIIVDEKSGYNGALKGVFDEKTGQMVQAAAGILGTITGTNNGINKDDDYQTILSFTCQSK</sequence>
<keyword evidence="3" id="KW-1185">Reference proteome</keyword>
<organism evidence="2 3">
    <name type="scientific">Acinetobacter celticus</name>
    <dbReference type="NCBI Taxonomy" id="1891224"/>
    <lineage>
        <taxon>Bacteria</taxon>
        <taxon>Pseudomonadati</taxon>
        <taxon>Pseudomonadota</taxon>
        <taxon>Gammaproteobacteria</taxon>
        <taxon>Moraxellales</taxon>
        <taxon>Moraxellaceae</taxon>
        <taxon>Acinetobacter</taxon>
    </lineage>
</organism>
<dbReference type="STRING" id="1891224.BBP83_06295"/>
<evidence type="ECO:0000313" key="3">
    <source>
        <dbReference type="Proteomes" id="UP000186553"/>
    </source>
</evidence>
<name>A0A1C3CXG8_9GAMM</name>
<dbReference type="PROSITE" id="PS51257">
    <property type="entry name" value="PROKAR_LIPOPROTEIN"/>
    <property type="match status" value="1"/>
</dbReference>